<dbReference type="Proteomes" id="UP001524944">
    <property type="component" value="Unassembled WGS sequence"/>
</dbReference>
<name>A0ABT1Y8T0_9FIRM</name>
<evidence type="ECO:0000313" key="2">
    <source>
        <dbReference type="EMBL" id="MCR6546309.1"/>
    </source>
</evidence>
<dbReference type="PANTHER" id="PTHR34297">
    <property type="entry name" value="HYPOTHETICAL CYTOSOLIC PROTEIN-RELATED"/>
    <property type="match status" value="1"/>
</dbReference>
<gene>
    <name evidence="2" type="ORF">NVS47_12430</name>
</gene>
<proteinExistence type="inferred from homology"/>
<dbReference type="InterPro" id="IPR005531">
    <property type="entry name" value="Asp23"/>
</dbReference>
<dbReference type="Pfam" id="PF03780">
    <property type="entry name" value="Asp23"/>
    <property type="match status" value="1"/>
</dbReference>
<sequence length="118" mass="12698">MSKVITNERGKLIISKEVIATLAGIGTMECYGVVGMSSQKIKDGIAELIGMEALSKGVEVIIKNDQISINVYVIVSYGTKISEIANNVIEKVRYTVGHHTGLVVDHVQVSVQGVRVVD</sequence>
<evidence type="ECO:0000313" key="3">
    <source>
        <dbReference type="Proteomes" id="UP001524944"/>
    </source>
</evidence>
<accession>A0ABT1Y8T0</accession>
<comment type="similarity">
    <text evidence="1">Belongs to the asp23 family.</text>
</comment>
<organism evidence="2 3">
    <name type="scientific">Dehalobacterium formicoaceticum</name>
    <dbReference type="NCBI Taxonomy" id="51515"/>
    <lineage>
        <taxon>Bacteria</taxon>
        <taxon>Bacillati</taxon>
        <taxon>Bacillota</taxon>
        <taxon>Clostridia</taxon>
        <taxon>Eubacteriales</taxon>
        <taxon>Peptococcaceae</taxon>
        <taxon>Dehalobacterium</taxon>
    </lineage>
</organism>
<dbReference type="EMBL" id="JANPWE010000006">
    <property type="protein sequence ID" value="MCR6546309.1"/>
    <property type="molecule type" value="Genomic_DNA"/>
</dbReference>
<comment type="caution">
    <text evidence="2">The sequence shown here is derived from an EMBL/GenBank/DDBJ whole genome shotgun (WGS) entry which is preliminary data.</text>
</comment>
<keyword evidence="3" id="KW-1185">Reference proteome</keyword>
<evidence type="ECO:0000256" key="1">
    <source>
        <dbReference type="ARBA" id="ARBA00005721"/>
    </source>
</evidence>
<dbReference type="RefSeq" id="WP_089612657.1">
    <property type="nucleotide sequence ID" value="NZ_CP022121.1"/>
</dbReference>
<dbReference type="PANTHER" id="PTHR34297:SF2">
    <property type="entry name" value="ASP23_GLS24 FAMILY ENVELOPE STRESS RESPONSE PROTEIN"/>
    <property type="match status" value="1"/>
</dbReference>
<reference evidence="2 3" key="1">
    <citation type="submission" date="2022-08" db="EMBL/GenBank/DDBJ databases">
        <title>Proteogenomics of the novel Dehalobacterium formicoaceticum strain EZ94 highlights a key role of methyltransferases during anaerobic dichloromethane degradation.</title>
        <authorList>
            <person name="Wasmund K."/>
        </authorList>
    </citation>
    <scope>NUCLEOTIDE SEQUENCE [LARGE SCALE GENOMIC DNA]</scope>
    <source>
        <strain evidence="2 3">EZ94</strain>
    </source>
</reference>
<protein>
    <submittedName>
        <fullName evidence="2">Asp23/Gls24 family envelope stress response protein</fullName>
    </submittedName>
</protein>